<name>A0A1X4G3N1_9CYAN</name>
<organism evidence="2 3">
    <name type="scientific">Cylindrospermopsis raciborskii CENA303</name>
    <dbReference type="NCBI Taxonomy" id="1170769"/>
    <lineage>
        <taxon>Bacteria</taxon>
        <taxon>Bacillati</taxon>
        <taxon>Cyanobacteriota</taxon>
        <taxon>Cyanophyceae</taxon>
        <taxon>Nostocales</taxon>
        <taxon>Aphanizomenonaceae</taxon>
        <taxon>Cylindrospermopsis</taxon>
    </lineage>
</organism>
<feature type="compositionally biased region" description="Basic residues" evidence="1">
    <location>
        <begin position="318"/>
        <end position="327"/>
    </location>
</feature>
<comment type="caution">
    <text evidence="2">The sequence shown here is derived from an EMBL/GenBank/DDBJ whole genome shotgun (WGS) entry which is preliminary data.</text>
</comment>
<dbReference type="AlphaFoldDB" id="A0A1X4G3N1"/>
<evidence type="ECO:0000313" key="3">
    <source>
        <dbReference type="Proteomes" id="UP000192997"/>
    </source>
</evidence>
<evidence type="ECO:0000256" key="1">
    <source>
        <dbReference type="SAM" id="MobiDB-lite"/>
    </source>
</evidence>
<proteinExistence type="predicted"/>
<feature type="region of interest" description="Disordered" evidence="1">
    <location>
        <begin position="305"/>
        <end position="337"/>
    </location>
</feature>
<feature type="compositionally biased region" description="Basic and acidic residues" evidence="1">
    <location>
        <begin position="328"/>
        <end position="337"/>
    </location>
</feature>
<dbReference type="EMBL" id="NBYN01000063">
    <property type="protein sequence ID" value="OSO88092.1"/>
    <property type="molecule type" value="Genomic_DNA"/>
</dbReference>
<reference evidence="3" key="1">
    <citation type="submission" date="2017-04" db="EMBL/GenBank/DDBJ databases">
        <authorList>
            <person name="Abreu V.A."/>
            <person name="Popin R.V."/>
            <person name="Rigonato J."/>
            <person name="Andreote A.P."/>
            <person name="Schaker P.C."/>
            <person name="Hoff-Risseti C."/>
            <person name="Alvarenga D.O."/>
            <person name="Varani A.M."/>
            <person name="Fiore M.F."/>
        </authorList>
    </citation>
    <scope>NUCLEOTIDE SEQUENCE [LARGE SCALE GENOMIC DNA]</scope>
    <source>
        <strain evidence="3">CENA303</strain>
    </source>
</reference>
<feature type="compositionally biased region" description="Basic and acidic residues" evidence="1">
    <location>
        <begin position="305"/>
        <end position="317"/>
    </location>
</feature>
<feature type="region of interest" description="Disordered" evidence="1">
    <location>
        <begin position="132"/>
        <end position="155"/>
    </location>
</feature>
<evidence type="ECO:0000313" key="2">
    <source>
        <dbReference type="EMBL" id="OSO88092.1"/>
    </source>
</evidence>
<gene>
    <name evidence="2" type="ORF">B7O87_14350</name>
</gene>
<accession>A0A1X4G3N1</accession>
<feature type="compositionally biased region" description="Basic and acidic residues" evidence="1">
    <location>
        <begin position="211"/>
        <end position="226"/>
    </location>
</feature>
<protein>
    <submittedName>
        <fullName evidence="2">Uncharacterized protein</fullName>
    </submittedName>
</protein>
<dbReference type="Proteomes" id="UP000192997">
    <property type="component" value="Unassembled WGS sequence"/>
</dbReference>
<feature type="compositionally biased region" description="Basic and acidic residues" evidence="1">
    <location>
        <begin position="141"/>
        <end position="155"/>
    </location>
</feature>
<feature type="region of interest" description="Disordered" evidence="1">
    <location>
        <begin position="198"/>
        <end position="226"/>
    </location>
</feature>
<sequence length="337" mass="37498">MTTLRQREHDLLVALENAPDRRAPATIPGAVHEHLGAFALHVDIEREAVLGAVRYLDHGPRIDRARLRHVAVPERRTHGEVPLVPTRETRAVLPRLVLEVGALVVDVETRGGDHARLGRAVELARHHAARRAENVADADERETRDGKARLTESGRLAEDLGERSRCAIDRVADEKRHEGRLEQPEARGHAHRFVGKNVGLQERPGSPGGEVPEHEQEGHRGHREEPRLLATQMQDTQEGERNAQDARVRGVLGPHVGLPDGMPGVRAVEVHVLEGLPGDEVDLRLERALVMGELIDHRNEARRRYGHEDEPGHDPRTHHPARARNGPHTREGLAGDH</sequence>